<name>A0A284RWV6_ARMOS</name>
<sequence length="605" mass="69394">MFRTSTCSADPICDHMRHGSLLFFRRDLQILEGSMLPQELIDSILDFLTDDSQSLKASSLVCRSFLRRTRVHLFRQLHFENFRHFHKFHNMCQASPHIPPRVETLALHSGWGDRKMQGPKHFGAVMSLFSHLRAIKFIYINWALLPQDVRTALSSHAFQCISFYCVTGINASDLFFLVSGSHASLHTLELHHTDVAGSLEQGEQSAPYVTNLTLHHSALSPEVFWNDISFLSPRHVRTLDVLLHNMTDVHRLQDLLSEGLYPLQNLIVSHMPRRTNFLDQLESSDHLRLSGLRTITVHMWDDQHLLQWWIGNLRQCDEIEHITFCITLGVNIGDYVMWKGLDSLLSERRFLALTALVLEVNASWATTDVASVKRAIESQFTDHRVDVILGQGARSRCMAGICDIVMLVFANAGYLYPPQQHLSTEYVLNKYKVPTYHITLRTRFISPTAPPVSNIRVRGFIFRAVCPIHMEWPITRIDMFKPEHSIALVRYIYTHEVSPIVGSLLGVAIVGITEEDLRQPKVNWDPTVLLMMQTKTERELDDVGVAIIAFCKTAMRLAMCREDIWDALDLAWNLLLRAHPDGGRRNIDDWIKLCEIKYGFSVNFH</sequence>
<proteinExistence type="predicted"/>
<accession>A0A284RWV6</accession>
<reference evidence="2" key="1">
    <citation type="journal article" date="2017" name="Nat. Ecol. Evol.">
        <title>Genome expansion and lineage-specific genetic innovations in the forest pathogenic fungi Armillaria.</title>
        <authorList>
            <person name="Sipos G."/>
            <person name="Prasanna A.N."/>
            <person name="Walter M.C."/>
            <person name="O'Connor E."/>
            <person name="Balint B."/>
            <person name="Krizsan K."/>
            <person name="Kiss B."/>
            <person name="Hess J."/>
            <person name="Varga T."/>
            <person name="Slot J."/>
            <person name="Riley R."/>
            <person name="Boka B."/>
            <person name="Rigling D."/>
            <person name="Barry K."/>
            <person name="Lee J."/>
            <person name="Mihaltcheva S."/>
            <person name="LaButti K."/>
            <person name="Lipzen A."/>
            <person name="Waldron R."/>
            <person name="Moloney N.M."/>
            <person name="Sperisen C."/>
            <person name="Kredics L."/>
            <person name="Vagvoelgyi C."/>
            <person name="Patrignani A."/>
            <person name="Fitzpatrick D."/>
            <person name="Nagy I."/>
            <person name="Doyle S."/>
            <person name="Anderson J.B."/>
            <person name="Grigoriev I.V."/>
            <person name="Gueldener U."/>
            <person name="Muensterkoetter M."/>
            <person name="Nagy L.G."/>
        </authorList>
    </citation>
    <scope>NUCLEOTIDE SEQUENCE [LARGE SCALE GENOMIC DNA]</scope>
    <source>
        <strain evidence="2">C18/9</strain>
    </source>
</reference>
<dbReference type="EMBL" id="FUEG01000019">
    <property type="protein sequence ID" value="SJL13246.1"/>
    <property type="molecule type" value="Genomic_DNA"/>
</dbReference>
<keyword evidence="2" id="KW-1185">Reference proteome</keyword>
<dbReference type="OrthoDB" id="2745898at2759"/>
<evidence type="ECO:0000313" key="2">
    <source>
        <dbReference type="Proteomes" id="UP000219338"/>
    </source>
</evidence>
<organism evidence="1 2">
    <name type="scientific">Armillaria ostoyae</name>
    <name type="common">Armillaria root rot fungus</name>
    <dbReference type="NCBI Taxonomy" id="47428"/>
    <lineage>
        <taxon>Eukaryota</taxon>
        <taxon>Fungi</taxon>
        <taxon>Dikarya</taxon>
        <taxon>Basidiomycota</taxon>
        <taxon>Agaricomycotina</taxon>
        <taxon>Agaricomycetes</taxon>
        <taxon>Agaricomycetidae</taxon>
        <taxon>Agaricales</taxon>
        <taxon>Marasmiineae</taxon>
        <taxon>Physalacriaceae</taxon>
        <taxon>Armillaria</taxon>
    </lineage>
</organism>
<evidence type="ECO:0008006" key="3">
    <source>
        <dbReference type="Google" id="ProtNLM"/>
    </source>
</evidence>
<gene>
    <name evidence="1" type="ORF">ARMOST_16685</name>
</gene>
<evidence type="ECO:0000313" key="1">
    <source>
        <dbReference type="EMBL" id="SJL13246.1"/>
    </source>
</evidence>
<dbReference type="AlphaFoldDB" id="A0A284RWV6"/>
<dbReference type="InterPro" id="IPR036047">
    <property type="entry name" value="F-box-like_dom_sf"/>
</dbReference>
<dbReference type="SUPFAM" id="SSF81383">
    <property type="entry name" value="F-box domain"/>
    <property type="match status" value="1"/>
</dbReference>
<protein>
    <recommendedName>
        <fullName evidence="3">F-box domain-containing protein</fullName>
    </recommendedName>
</protein>
<dbReference type="Proteomes" id="UP000219338">
    <property type="component" value="Unassembled WGS sequence"/>
</dbReference>